<evidence type="ECO:0008006" key="3">
    <source>
        <dbReference type="Google" id="ProtNLM"/>
    </source>
</evidence>
<evidence type="ECO:0000313" key="2">
    <source>
        <dbReference type="Proteomes" id="UP001193680"/>
    </source>
</evidence>
<dbReference type="EMBL" id="JACBGI020000010">
    <property type="protein sequence ID" value="MBF6058020.1"/>
    <property type="molecule type" value="Genomic_DNA"/>
</dbReference>
<comment type="caution">
    <text evidence="1">The sequence shown here is derived from an EMBL/GenBank/DDBJ whole genome shotgun (WGS) entry which is preliminary data.</text>
</comment>
<sequence length="260" mass="29956">MLIELWRYLRTPVAFPFLRPMGFVKESIAMQARYKRCRKTWNFHYRQCRQAIETAVSHCVSTRTLVVLGAGSLQDLPLDFLAGKFQKIKLVDLLFLEDARQKAAAYSNIELIELDISYSLQNLYQGSPVVSKADFALRDMDVDLVLSMNLLTQLPLLPVSWLRKKFQFAASDLDRVAQSLINHHLSYLQNFACPVCLIADRSIKSFDRHGKEIDRIDPWWGIKPLRAEKEWDWELAPIGEINNNSCRVHCVGVSFLNLPT</sequence>
<evidence type="ECO:0000313" key="1">
    <source>
        <dbReference type="EMBL" id="MBF6058020.1"/>
    </source>
</evidence>
<dbReference type="Proteomes" id="UP001193680">
    <property type="component" value="Unassembled WGS sequence"/>
</dbReference>
<protein>
    <recommendedName>
        <fullName evidence="3">Class I SAM-dependent methyltransferase</fullName>
    </recommendedName>
</protein>
<gene>
    <name evidence="1" type="ORF">H8792_006650</name>
</gene>
<proteinExistence type="predicted"/>
<accession>A0ABS0BW30</accession>
<dbReference type="RefSeq" id="WP_185978165.1">
    <property type="nucleotide sequence ID" value="NZ_JACBGI020000010.1"/>
</dbReference>
<keyword evidence="2" id="KW-1185">Reference proteome</keyword>
<reference evidence="1 2" key="1">
    <citation type="submission" date="2020-06" db="EMBL/GenBank/DDBJ databases">
        <authorList>
            <person name="Scott K."/>
        </authorList>
    </citation>
    <scope>NUCLEOTIDE SEQUENCE [LARGE SCALE GENOMIC DNA]</scope>
    <source>
        <strain evidence="1 2">HH1</strain>
    </source>
</reference>
<organism evidence="1 2">
    <name type="scientific">Thiomicrorhabdus heinhorstiae</name>
    <dbReference type="NCBI Taxonomy" id="2748010"/>
    <lineage>
        <taxon>Bacteria</taxon>
        <taxon>Pseudomonadati</taxon>
        <taxon>Pseudomonadota</taxon>
        <taxon>Gammaproteobacteria</taxon>
        <taxon>Thiotrichales</taxon>
        <taxon>Piscirickettsiaceae</taxon>
        <taxon>Thiomicrorhabdus</taxon>
    </lineage>
</organism>
<reference evidence="1 2" key="2">
    <citation type="submission" date="2020-11" db="EMBL/GenBank/DDBJ databases">
        <title>Sulfur oxidizing isolate from Hospital Hole Sinkhole.</title>
        <authorList>
            <person name="Scott K.M."/>
        </authorList>
    </citation>
    <scope>NUCLEOTIDE SEQUENCE [LARGE SCALE GENOMIC DNA]</scope>
    <source>
        <strain evidence="1 2">HH1</strain>
    </source>
</reference>
<name>A0ABS0BW30_9GAMM</name>